<dbReference type="AlphaFoldDB" id="A0A5J4RRM3"/>
<proteinExistence type="predicted"/>
<dbReference type="EMBL" id="SNRY01000843">
    <property type="protein sequence ID" value="KAA6335945.1"/>
    <property type="molecule type" value="Genomic_DNA"/>
</dbReference>
<name>A0A5J4RRM3_9ZZZZ</name>
<comment type="caution">
    <text evidence="1">The sequence shown here is derived from an EMBL/GenBank/DDBJ whole genome shotgun (WGS) entry which is preliminary data.</text>
</comment>
<feature type="non-terminal residue" evidence="1">
    <location>
        <position position="1"/>
    </location>
</feature>
<reference evidence="1" key="1">
    <citation type="submission" date="2019-03" db="EMBL/GenBank/DDBJ databases">
        <title>Single cell metagenomics reveals metabolic interactions within the superorganism composed of flagellate Streblomastix strix and complex community of Bacteroidetes bacteria on its surface.</title>
        <authorList>
            <person name="Treitli S.C."/>
            <person name="Kolisko M."/>
            <person name="Husnik F."/>
            <person name="Keeling P."/>
            <person name="Hampl V."/>
        </authorList>
    </citation>
    <scope>NUCLEOTIDE SEQUENCE</scope>
    <source>
        <strain evidence="1">STM</strain>
    </source>
</reference>
<protein>
    <submittedName>
        <fullName evidence="1">Uncharacterized protein</fullName>
    </submittedName>
</protein>
<sequence>QRLSGQQLQCSCYTKVWCGLACFDNQVCQYLVMEQREFHTFLYIAEHLKPLYHERNKIIHGIIH</sequence>
<evidence type="ECO:0000313" key="1">
    <source>
        <dbReference type="EMBL" id="KAA6335945.1"/>
    </source>
</evidence>
<accession>A0A5J4RRM3</accession>
<gene>
    <name evidence="1" type="ORF">EZS27_015858</name>
</gene>
<organism evidence="1">
    <name type="scientific">termite gut metagenome</name>
    <dbReference type="NCBI Taxonomy" id="433724"/>
    <lineage>
        <taxon>unclassified sequences</taxon>
        <taxon>metagenomes</taxon>
        <taxon>organismal metagenomes</taxon>
    </lineage>
</organism>